<dbReference type="STRING" id="400727.A0A2T7NMV1"/>
<dbReference type="Proteomes" id="UP000245119">
    <property type="component" value="Linkage Group LG11"/>
</dbReference>
<dbReference type="CDD" id="cd02440">
    <property type="entry name" value="AdoMet_MTases"/>
    <property type="match status" value="1"/>
</dbReference>
<evidence type="ECO:0000256" key="3">
    <source>
        <dbReference type="ARBA" id="ARBA00022679"/>
    </source>
</evidence>
<reference evidence="6 7" key="1">
    <citation type="submission" date="2018-04" db="EMBL/GenBank/DDBJ databases">
        <title>The genome of golden apple snail Pomacea canaliculata provides insight into stress tolerance and invasive adaptation.</title>
        <authorList>
            <person name="Liu C."/>
            <person name="Liu B."/>
            <person name="Ren Y."/>
            <person name="Zhang Y."/>
            <person name="Wang H."/>
            <person name="Li S."/>
            <person name="Jiang F."/>
            <person name="Yin L."/>
            <person name="Zhang G."/>
            <person name="Qian W."/>
            <person name="Fan W."/>
        </authorList>
    </citation>
    <scope>NUCLEOTIDE SEQUENCE [LARGE SCALE GENOMIC DNA]</scope>
    <source>
        <strain evidence="6">SZHN2017</strain>
        <tissue evidence="6">Muscle</tissue>
    </source>
</reference>
<keyword evidence="7" id="KW-1185">Reference proteome</keyword>
<dbReference type="AlphaFoldDB" id="A0A2T7NMV1"/>
<dbReference type="InterPro" id="IPR029063">
    <property type="entry name" value="SAM-dependent_MTases_sf"/>
</dbReference>
<dbReference type="PANTHER" id="PTHR12176:SF78">
    <property type="entry name" value="EEF1A LYSINE AND N-TERMINAL METHYLTRANSFERASE"/>
    <property type="match status" value="1"/>
</dbReference>
<protein>
    <recommendedName>
        <fullName evidence="5">Methyltransferase domain-containing protein</fullName>
    </recommendedName>
</protein>
<dbReference type="InterPro" id="IPR025714">
    <property type="entry name" value="Methyltranfer_dom"/>
</dbReference>
<keyword evidence="4" id="KW-0511">Multifunctional enzyme</keyword>
<comment type="caution">
    <text evidence="6">The sequence shown here is derived from an EMBL/GenBank/DDBJ whole genome shotgun (WGS) entry which is preliminary data.</text>
</comment>
<dbReference type="EMBL" id="PZQS01000011">
    <property type="protein sequence ID" value="PVD22484.1"/>
    <property type="molecule type" value="Genomic_DNA"/>
</dbReference>
<name>A0A2T7NMV1_POMCA</name>
<keyword evidence="2" id="KW-0489">Methyltransferase</keyword>
<evidence type="ECO:0000313" key="6">
    <source>
        <dbReference type="EMBL" id="PVD22484.1"/>
    </source>
</evidence>
<feature type="domain" description="Methyltransferase" evidence="5">
    <location>
        <begin position="50"/>
        <end position="150"/>
    </location>
</feature>
<evidence type="ECO:0000256" key="4">
    <source>
        <dbReference type="ARBA" id="ARBA00023268"/>
    </source>
</evidence>
<dbReference type="SUPFAM" id="SSF53335">
    <property type="entry name" value="S-adenosyl-L-methionine-dependent methyltransferases"/>
    <property type="match status" value="2"/>
</dbReference>
<keyword evidence="3" id="KW-0808">Transferase</keyword>
<dbReference type="GO" id="GO:0008168">
    <property type="term" value="F:methyltransferase activity"/>
    <property type="evidence" value="ECO:0007669"/>
    <property type="project" value="UniProtKB-KW"/>
</dbReference>
<dbReference type="GO" id="GO:0032259">
    <property type="term" value="P:methylation"/>
    <property type="evidence" value="ECO:0007669"/>
    <property type="project" value="UniProtKB-KW"/>
</dbReference>
<evidence type="ECO:0000313" key="7">
    <source>
        <dbReference type="Proteomes" id="UP000245119"/>
    </source>
</evidence>
<dbReference type="OrthoDB" id="411785at2759"/>
<organism evidence="6 7">
    <name type="scientific">Pomacea canaliculata</name>
    <name type="common">Golden apple snail</name>
    <dbReference type="NCBI Taxonomy" id="400727"/>
    <lineage>
        <taxon>Eukaryota</taxon>
        <taxon>Metazoa</taxon>
        <taxon>Spiralia</taxon>
        <taxon>Lophotrochozoa</taxon>
        <taxon>Mollusca</taxon>
        <taxon>Gastropoda</taxon>
        <taxon>Caenogastropoda</taxon>
        <taxon>Architaenioglossa</taxon>
        <taxon>Ampullarioidea</taxon>
        <taxon>Ampullariidae</taxon>
        <taxon>Pomacea</taxon>
    </lineage>
</organism>
<accession>A0A2T7NMV1</accession>
<gene>
    <name evidence="6" type="ORF">C0Q70_18298</name>
</gene>
<evidence type="ECO:0000256" key="1">
    <source>
        <dbReference type="ARBA" id="ARBA00008361"/>
    </source>
</evidence>
<dbReference type="InterPro" id="IPR051419">
    <property type="entry name" value="Lys/N-term_MeTrsfase_sf"/>
</dbReference>
<dbReference type="Gene3D" id="3.40.50.150">
    <property type="entry name" value="Vaccinia Virus protein VP39"/>
    <property type="match status" value="2"/>
</dbReference>
<comment type="similarity">
    <text evidence="1">Belongs to the methyltransferase superfamily.</text>
</comment>
<dbReference type="Pfam" id="PF13847">
    <property type="entry name" value="Methyltransf_31"/>
    <property type="match status" value="1"/>
</dbReference>
<sequence>MDLLPRSHTEFSSSEYWNSFFRKRGQKAFEWYGEFTELCGIFHKYIKLSDRVLMVGCGNSRLSEEMYDVGYHSIANIDISDIVIKQMREKNAKQRLEMTFEKMDVTQMTYNDSSFSVALDKGTLDALAVDQEEKTLETVKAMFNEIDRIVEVCSSDDDEVQRLESIDQLLSTVKQMQYYGIVRLQLSKRSVTEEQLELALYSSLTTTPRYTLWVVDSEERCSNKFAVFIVPQGRSMEWMFSTSAGRRALGVSAGFQRLLVVALSREHEYKDMEAVKAELSSKVMELVPSSYKKGIQVPFLSLGSDIGKRTVRHRGNSELSGGYVVEDFEDEDGQVFRRLIFLTNQNVVQSEVRLVAPHSSDKRKKKAKNRCQNLSIDKDYLACRHHHAMVAGLAFIPSDVISPQVLLVGLGGGPLAAFINHHFPKVQLEAVEIDPEMSKVAREWFGFSHDRNVVVHIVDGLDYIRNLGTKCEKRQMVMLDVDSKDMSLGLSCPPPSFVEKEFLSIIYSLLEDGG</sequence>
<dbReference type="PANTHER" id="PTHR12176">
    <property type="entry name" value="SAM-DEPENDENT METHYLTRANSFERASE SUPERFAMILY PROTEIN"/>
    <property type="match status" value="1"/>
</dbReference>
<evidence type="ECO:0000259" key="5">
    <source>
        <dbReference type="Pfam" id="PF13847"/>
    </source>
</evidence>
<evidence type="ECO:0000256" key="2">
    <source>
        <dbReference type="ARBA" id="ARBA00022603"/>
    </source>
</evidence>
<proteinExistence type="inferred from homology"/>